<evidence type="ECO:0000313" key="4">
    <source>
        <dbReference type="Proteomes" id="UP000261905"/>
    </source>
</evidence>
<evidence type="ECO:0000259" key="2">
    <source>
        <dbReference type="PROSITE" id="PS50943"/>
    </source>
</evidence>
<dbReference type="Proteomes" id="UP000261905">
    <property type="component" value="Unassembled WGS sequence"/>
</dbReference>
<gene>
    <name evidence="3" type="ORF">DX130_24420</name>
</gene>
<dbReference type="SUPFAM" id="SSF47413">
    <property type="entry name" value="lambda repressor-like DNA-binding domains"/>
    <property type="match status" value="1"/>
</dbReference>
<keyword evidence="1" id="KW-0238">DNA-binding</keyword>
<keyword evidence="4" id="KW-1185">Reference proteome</keyword>
<comment type="caution">
    <text evidence="3">The sequence shown here is derived from an EMBL/GenBank/DDBJ whole genome shotgun (WGS) entry which is preliminary data.</text>
</comment>
<dbReference type="OrthoDB" id="194368at2"/>
<evidence type="ECO:0000313" key="3">
    <source>
        <dbReference type="EMBL" id="REK69311.1"/>
    </source>
</evidence>
<dbReference type="AlphaFoldDB" id="A0A371P0C0"/>
<protein>
    <submittedName>
        <fullName evidence="3">XRE family transcriptional regulator</fullName>
    </submittedName>
</protein>
<evidence type="ECO:0000256" key="1">
    <source>
        <dbReference type="ARBA" id="ARBA00023125"/>
    </source>
</evidence>
<proteinExistence type="predicted"/>
<dbReference type="PANTHER" id="PTHR46558">
    <property type="entry name" value="TRACRIPTIONAL REGULATORY PROTEIN-RELATED-RELATED"/>
    <property type="match status" value="1"/>
</dbReference>
<dbReference type="GO" id="GO:0003677">
    <property type="term" value="F:DNA binding"/>
    <property type="evidence" value="ECO:0007669"/>
    <property type="project" value="UniProtKB-KW"/>
</dbReference>
<dbReference type="EMBL" id="QUBQ01000008">
    <property type="protein sequence ID" value="REK69311.1"/>
    <property type="molecule type" value="Genomic_DNA"/>
</dbReference>
<organism evidence="3 4">
    <name type="scientific">Paenibacillus paeoniae</name>
    <dbReference type="NCBI Taxonomy" id="2292705"/>
    <lineage>
        <taxon>Bacteria</taxon>
        <taxon>Bacillati</taxon>
        <taxon>Bacillota</taxon>
        <taxon>Bacilli</taxon>
        <taxon>Bacillales</taxon>
        <taxon>Paenibacillaceae</taxon>
        <taxon>Paenibacillus</taxon>
    </lineage>
</organism>
<dbReference type="Gene3D" id="1.10.260.40">
    <property type="entry name" value="lambda repressor-like DNA-binding domains"/>
    <property type="match status" value="1"/>
</dbReference>
<sequence>MNVYSLGRKLRDLRNKKGWTQDELVDKMNRQFNININKSMISKWENGSSEPTLENARYLVQIFNISLDELLGINEPDTIAAHHNGEEWTEEELAEIDQFKKFVRMKRQKEN</sequence>
<reference evidence="3 4" key="1">
    <citation type="submission" date="2018-08" db="EMBL/GenBank/DDBJ databases">
        <title>Paenibacillus sp. M4BSY-1, whole genome shotgun sequence.</title>
        <authorList>
            <person name="Tuo L."/>
        </authorList>
    </citation>
    <scope>NUCLEOTIDE SEQUENCE [LARGE SCALE GENOMIC DNA]</scope>
    <source>
        <strain evidence="3 4">M4BSY-1</strain>
    </source>
</reference>
<dbReference type="PANTHER" id="PTHR46558:SF4">
    <property type="entry name" value="DNA-BIDING PHAGE PROTEIN"/>
    <property type="match status" value="1"/>
</dbReference>
<feature type="domain" description="HTH cro/C1-type" evidence="2">
    <location>
        <begin position="10"/>
        <end position="70"/>
    </location>
</feature>
<dbReference type="CDD" id="cd00093">
    <property type="entry name" value="HTH_XRE"/>
    <property type="match status" value="1"/>
</dbReference>
<dbReference type="InterPro" id="IPR010982">
    <property type="entry name" value="Lambda_DNA-bd_dom_sf"/>
</dbReference>
<dbReference type="SMART" id="SM00530">
    <property type="entry name" value="HTH_XRE"/>
    <property type="match status" value="1"/>
</dbReference>
<accession>A0A371P0C0</accession>
<dbReference type="Pfam" id="PF01381">
    <property type="entry name" value="HTH_3"/>
    <property type="match status" value="1"/>
</dbReference>
<dbReference type="InterPro" id="IPR001387">
    <property type="entry name" value="Cro/C1-type_HTH"/>
</dbReference>
<dbReference type="PROSITE" id="PS50943">
    <property type="entry name" value="HTH_CROC1"/>
    <property type="match status" value="1"/>
</dbReference>
<name>A0A371P0C0_9BACL</name>